<gene>
    <name evidence="2" type="ORF">MTR_0047s0030</name>
</gene>
<dbReference type="HOGENOM" id="CLU_2853167_0_0_1"/>
<accession>A0A072TJK3</accession>
<name>A0A072TJK3_MEDTR</name>
<dbReference type="EnsemblPlants" id="KEH17068">
    <property type="protein sequence ID" value="KEH17068"/>
    <property type="gene ID" value="MTR_0047s0030"/>
</dbReference>
<evidence type="ECO:0000256" key="1">
    <source>
        <dbReference type="SAM" id="MobiDB-lite"/>
    </source>
</evidence>
<reference evidence="2 4" key="2">
    <citation type="journal article" date="2014" name="BMC Genomics">
        <title>An improved genome release (version Mt4.0) for the model legume Medicago truncatula.</title>
        <authorList>
            <person name="Tang H."/>
            <person name="Krishnakumar V."/>
            <person name="Bidwell S."/>
            <person name="Rosen B."/>
            <person name="Chan A."/>
            <person name="Zhou S."/>
            <person name="Gentzbittel L."/>
            <person name="Childs K.L."/>
            <person name="Yandell M."/>
            <person name="Gundlach H."/>
            <person name="Mayer K.F."/>
            <person name="Schwartz D.C."/>
            <person name="Town C.D."/>
        </authorList>
    </citation>
    <scope>GENOME REANNOTATION</scope>
    <source>
        <strain evidence="2">A17</strain>
        <strain evidence="3 4">cv. Jemalong A17</strain>
    </source>
</reference>
<protein>
    <submittedName>
        <fullName evidence="2 3">Uncharacterized protein</fullName>
    </submittedName>
</protein>
<organism evidence="2 4">
    <name type="scientific">Medicago truncatula</name>
    <name type="common">Barrel medic</name>
    <name type="synonym">Medicago tribuloides</name>
    <dbReference type="NCBI Taxonomy" id="3880"/>
    <lineage>
        <taxon>Eukaryota</taxon>
        <taxon>Viridiplantae</taxon>
        <taxon>Streptophyta</taxon>
        <taxon>Embryophyta</taxon>
        <taxon>Tracheophyta</taxon>
        <taxon>Spermatophyta</taxon>
        <taxon>Magnoliopsida</taxon>
        <taxon>eudicotyledons</taxon>
        <taxon>Gunneridae</taxon>
        <taxon>Pentapetalae</taxon>
        <taxon>rosids</taxon>
        <taxon>fabids</taxon>
        <taxon>Fabales</taxon>
        <taxon>Fabaceae</taxon>
        <taxon>Papilionoideae</taxon>
        <taxon>50 kb inversion clade</taxon>
        <taxon>NPAAA clade</taxon>
        <taxon>Hologalegina</taxon>
        <taxon>IRL clade</taxon>
        <taxon>Trifolieae</taxon>
        <taxon>Medicago</taxon>
    </lineage>
</organism>
<evidence type="ECO:0000313" key="3">
    <source>
        <dbReference type="EnsemblPlants" id="KEH17068"/>
    </source>
</evidence>
<evidence type="ECO:0000313" key="4">
    <source>
        <dbReference type="Proteomes" id="UP000002051"/>
    </source>
</evidence>
<dbReference type="AlphaFoldDB" id="A0A072TJK3"/>
<keyword evidence="4" id="KW-1185">Reference proteome</keyword>
<dbReference type="PaxDb" id="3880-AES88072"/>
<feature type="region of interest" description="Disordered" evidence="1">
    <location>
        <begin position="46"/>
        <end position="65"/>
    </location>
</feature>
<dbReference type="EMBL" id="KL402772">
    <property type="protein sequence ID" value="KEH17068.1"/>
    <property type="molecule type" value="Genomic_DNA"/>
</dbReference>
<reference evidence="3" key="3">
    <citation type="submission" date="2015-06" db="UniProtKB">
        <authorList>
            <consortium name="EnsemblPlants"/>
        </authorList>
    </citation>
    <scope>IDENTIFICATION</scope>
    <source>
        <strain evidence="3">cv. Jemalong A17</strain>
    </source>
</reference>
<proteinExistence type="predicted"/>
<evidence type="ECO:0000313" key="2">
    <source>
        <dbReference type="EMBL" id="KEH17068.1"/>
    </source>
</evidence>
<sequence length="65" mass="7250">MTYWKRQLLFKALVSSSFTVTVIEKLDKASPPPYHFSFVQVSSVSHSPQLCTSPPHPTPTCNNVS</sequence>
<reference evidence="2 4" key="1">
    <citation type="journal article" date="2011" name="Nature">
        <title>The Medicago genome provides insight into the evolution of rhizobial symbioses.</title>
        <authorList>
            <person name="Young N.D."/>
            <person name="Debelle F."/>
            <person name="Oldroyd G.E."/>
            <person name="Geurts R."/>
            <person name="Cannon S.B."/>
            <person name="Udvardi M.K."/>
            <person name="Benedito V.A."/>
            <person name="Mayer K.F."/>
            <person name="Gouzy J."/>
            <person name="Schoof H."/>
            <person name="Van de Peer Y."/>
            <person name="Proost S."/>
            <person name="Cook D.R."/>
            <person name="Meyers B.C."/>
            <person name="Spannagl M."/>
            <person name="Cheung F."/>
            <person name="De Mita S."/>
            <person name="Krishnakumar V."/>
            <person name="Gundlach H."/>
            <person name="Zhou S."/>
            <person name="Mudge J."/>
            <person name="Bharti A.K."/>
            <person name="Murray J.D."/>
            <person name="Naoumkina M.A."/>
            <person name="Rosen B."/>
            <person name="Silverstein K.A."/>
            <person name="Tang H."/>
            <person name="Rombauts S."/>
            <person name="Zhao P.X."/>
            <person name="Zhou P."/>
            <person name="Barbe V."/>
            <person name="Bardou P."/>
            <person name="Bechner M."/>
            <person name="Bellec A."/>
            <person name="Berger A."/>
            <person name="Berges H."/>
            <person name="Bidwell S."/>
            <person name="Bisseling T."/>
            <person name="Choisne N."/>
            <person name="Couloux A."/>
            <person name="Denny R."/>
            <person name="Deshpande S."/>
            <person name="Dai X."/>
            <person name="Doyle J.J."/>
            <person name="Dudez A.M."/>
            <person name="Farmer A.D."/>
            <person name="Fouteau S."/>
            <person name="Franken C."/>
            <person name="Gibelin C."/>
            <person name="Gish J."/>
            <person name="Goldstein S."/>
            <person name="Gonzalez A.J."/>
            <person name="Green P.J."/>
            <person name="Hallab A."/>
            <person name="Hartog M."/>
            <person name="Hua A."/>
            <person name="Humphray S.J."/>
            <person name="Jeong D.H."/>
            <person name="Jing Y."/>
            <person name="Jocker A."/>
            <person name="Kenton S.M."/>
            <person name="Kim D.J."/>
            <person name="Klee K."/>
            <person name="Lai H."/>
            <person name="Lang C."/>
            <person name="Lin S."/>
            <person name="Macmil S.L."/>
            <person name="Magdelenat G."/>
            <person name="Matthews L."/>
            <person name="McCorrison J."/>
            <person name="Monaghan E.L."/>
            <person name="Mun J.H."/>
            <person name="Najar F.Z."/>
            <person name="Nicholson C."/>
            <person name="Noirot C."/>
            <person name="O'Bleness M."/>
            <person name="Paule C.R."/>
            <person name="Poulain J."/>
            <person name="Prion F."/>
            <person name="Qin B."/>
            <person name="Qu C."/>
            <person name="Retzel E.F."/>
            <person name="Riddle C."/>
            <person name="Sallet E."/>
            <person name="Samain S."/>
            <person name="Samson N."/>
            <person name="Sanders I."/>
            <person name="Saurat O."/>
            <person name="Scarpelli C."/>
            <person name="Schiex T."/>
            <person name="Segurens B."/>
            <person name="Severin A.J."/>
            <person name="Sherrier D.J."/>
            <person name="Shi R."/>
            <person name="Sims S."/>
            <person name="Singer S.R."/>
            <person name="Sinharoy S."/>
            <person name="Sterck L."/>
            <person name="Viollet A."/>
            <person name="Wang B.B."/>
            <person name="Wang K."/>
            <person name="Wang M."/>
            <person name="Wang X."/>
            <person name="Warfsmann J."/>
            <person name="Weissenbach J."/>
            <person name="White D.D."/>
            <person name="White J.D."/>
            <person name="Wiley G.B."/>
            <person name="Wincker P."/>
            <person name="Xing Y."/>
            <person name="Yang L."/>
            <person name="Yao Z."/>
            <person name="Ying F."/>
            <person name="Zhai J."/>
            <person name="Zhou L."/>
            <person name="Zuber A."/>
            <person name="Denarie J."/>
            <person name="Dixon R.A."/>
            <person name="May G.D."/>
            <person name="Schwartz D.C."/>
            <person name="Rogers J."/>
            <person name="Quetier F."/>
            <person name="Town C.D."/>
            <person name="Roe B.A."/>
        </authorList>
    </citation>
    <scope>NUCLEOTIDE SEQUENCE [LARGE SCALE GENOMIC DNA]</scope>
    <source>
        <strain evidence="2">A17</strain>
        <strain evidence="3 4">cv. Jemalong A17</strain>
    </source>
</reference>
<dbReference type="Proteomes" id="UP000002051">
    <property type="component" value="Unassembled WGS sequence"/>
</dbReference>